<evidence type="ECO:0000256" key="1">
    <source>
        <dbReference type="ARBA" id="ARBA00004141"/>
    </source>
</evidence>
<feature type="transmembrane region" description="Helical" evidence="6">
    <location>
        <begin position="17"/>
        <end position="37"/>
    </location>
</feature>
<feature type="transmembrane region" description="Helical" evidence="6">
    <location>
        <begin position="110"/>
        <end position="131"/>
    </location>
</feature>
<feature type="transmembrane region" description="Helical" evidence="6">
    <location>
        <begin position="174"/>
        <end position="194"/>
    </location>
</feature>
<feature type="transmembrane region" description="Helical" evidence="6">
    <location>
        <begin position="400"/>
        <end position="422"/>
    </location>
</feature>
<organism evidence="7 8">
    <name type="scientific">Sphingobium baderi LL03</name>
    <dbReference type="NCBI Taxonomy" id="1114964"/>
    <lineage>
        <taxon>Bacteria</taxon>
        <taxon>Pseudomonadati</taxon>
        <taxon>Pseudomonadota</taxon>
        <taxon>Alphaproteobacteria</taxon>
        <taxon>Sphingomonadales</taxon>
        <taxon>Sphingomonadaceae</taxon>
        <taxon>Sphingobium</taxon>
    </lineage>
</organism>
<dbReference type="PATRIC" id="fig|1114964.3.peg.3921"/>
<keyword evidence="8" id="KW-1185">Reference proteome</keyword>
<name>T0G2W8_9SPHN</name>
<accession>T0G2W8</accession>
<feature type="transmembrane region" description="Helical" evidence="6">
    <location>
        <begin position="308"/>
        <end position="331"/>
    </location>
</feature>
<evidence type="ECO:0000256" key="2">
    <source>
        <dbReference type="ARBA" id="ARBA00022448"/>
    </source>
</evidence>
<feature type="transmembrane region" description="Helical" evidence="6">
    <location>
        <begin position="57"/>
        <end position="76"/>
    </location>
</feature>
<reference evidence="7 8" key="1">
    <citation type="journal article" date="2013" name="Genome Announc.">
        <title>Draft Genome Sequence of a Hexachlorocyclohexane-Degrading Bacterium, Sphingobium baderi Strain LL03T.</title>
        <authorList>
            <person name="Kaur J."/>
            <person name="Verma H."/>
            <person name="Tripathi C."/>
            <person name="Khurana J.P."/>
            <person name="Lal R."/>
        </authorList>
    </citation>
    <scope>NUCLEOTIDE SEQUENCE [LARGE SCALE GENOMIC DNA]</scope>
    <source>
        <strain evidence="7 8">LL03</strain>
    </source>
</reference>
<dbReference type="SUPFAM" id="SSF103473">
    <property type="entry name" value="MFS general substrate transporter"/>
    <property type="match status" value="1"/>
</dbReference>
<feature type="transmembrane region" description="Helical" evidence="6">
    <location>
        <begin position="238"/>
        <end position="256"/>
    </location>
</feature>
<dbReference type="PANTHER" id="PTHR42718">
    <property type="entry name" value="MAJOR FACILITATOR SUPERFAMILY MULTIDRUG TRANSPORTER MFSC"/>
    <property type="match status" value="1"/>
</dbReference>
<dbReference type="Pfam" id="PF07690">
    <property type="entry name" value="MFS_1"/>
    <property type="match status" value="1"/>
</dbReference>
<dbReference type="PANTHER" id="PTHR42718:SF9">
    <property type="entry name" value="MAJOR FACILITATOR SUPERFAMILY MULTIDRUG TRANSPORTER MFSC"/>
    <property type="match status" value="1"/>
</dbReference>
<evidence type="ECO:0000256" key="6">
    <source>
        <dbReference type="SAM" id="Phobius"/>
    </source>
</evidence>
<comment type="subcellular location">
    <subcellularLocation>
        <location evidence="1">Membrane</location>
        <topology evidence="1">Multi-pass membrane protein</topology>
    </subcellularLocation>
</comment>
<feature type="transmembrane region" description="Helical" evidence="6">
    <location>
        <begin position="206"/>
        <end position="226"/>
    </location>
</feature>
<evidence type="ECO:0000313" key="7">
    <source>
        <dbReference type="EMBL" id="EQA98020.1"/>
    </source>
</evidence>
<evidence type="ECO:0008006" key="9">
    <source>
        <dbReference type="Google" id="ProtNLM"/>
    </source>
</evidence>
<keyword evidence="5 6" id="KW-0472">Membrane</keyword>
<feature type="transmembrane region" description="Helical" evidence="6">
    <location>
        <begin position="373"/>
        <end position="393"/>
    </location>
</feature>
<keyword evidence="4 6" id="KW-1133">Transmembrane helix</keyword>
<evidence type="ECO:0000256" key="4">
    <source>
        <dbReference type="ARBA" id="ARBA00022989"/>
    </source>
</evidence>
<proteinExistence type="predicted"/>
<feature type="transmembrane region" description="Helical" evidence="6">
    <location>
        <begin position="88"/>
        <end position="104"/>
    </location>
</feature>
<dbReference type="InterPro" id="IPR036259">
    <property type="entry name" value="MFS_trans_sf"/>
</dbReference>
<dbReference type="Gene3D" id="1.20.1250.20">
    <property type="entry name" value="MFS general substrate transporter like domains"/>
    <property type="match status" value="1"/>
</dbReference>
<dbReference type="GO" id="GO:0016020">
    <property type="term" value="C:membrane"/>
    <property type="evidence" value="ECO:0007669"/>
    <property type="project" value="UniProtKB-SubCell"/>
</dbReference>
<evidence type="ECO:0000256" key="3">
    <source>
        <dbReference type="ARBA" id="ARBA00022692"/>
    </source>
</evidence>
<feature type="transmembrane region" description="Helical" evidence="6">
    <location>
        <begin position="143"/>
        <end position="162"/>
    </location>
</feature>
<comment type="caution">
    <text evidence="7">The sequence shown here is derived from an EMBL/GenBank/DDBJ whole genome shotgun (WGS) entry which is preliminary data.</text>
</comment>
<protein>
    <recommendedName>
        <fullName evidence="9">MFS transporter</fullName>
    </recommendedName>
</protein>
<dbReference type="AlphaFoldDB" id="T0G2W8"/>
<feature type="transmembrane region" description="Helical" evidence="6">
    <location>
        <begin position="336"/>
        <end position="353"/>
    </location>
</feature>
<evidence type="ECO:0000256" key="5">
    <source>
        <dbReference type="ARBA" id="ARBA00023136"/>
    </source>
</evidence>
<gene>
    <name evidence="7" type="ORF">L485_19955</name>
</gene>
<dbReference type="InterPro" id="IPR011701">
    <property type="entry name" value="MFS"/>
</dbReference>
<dbReference type="EMBL" id="ATIB01000085">
    <property type="protein sequence ID" value="EQA98020.1"/>
    <property type="molecule type" value="Genomic_DNA"/>
</dbReference>
<keyword evidence="3 6" id="KW-0812">Transmembrane</keyword>
<dbReference type="OrthoDB" id="5314453at2"/>
<dbReference type="GO" id="GO:0022857">
    <property type="term" value="F:transmembrane transporter activity"/>
    <property type="evidence" value="ECO:0007669"/>
    <property type="project" value="InterPro"/>
</dbReference>
<sequence>MMPGSPATPDHPLRRRVGYFAAGILIGLTGGFVNGLLTANLPQIQGALGLTSEEAGWLTAAYSMTNVCMSLLLIKFRQQFGIQRFTRIFLFAFLILNVVQLFVHSYGTELIVRAASGVVASGLSTLGLFYFMQAMPAKWRLKGLVLGIGVSQVALPLARVISPALLVSGDIQNLFLFELGLTLLSLAAVSLLRLPPSERIEAFEPIDFLTFAFFAPGIALLCAILVQGRIVWWSTPWIGYALAASIVLIGIALIIEHNRANPLLNTRWLASADVVRFAIVAASMRLLLSEQNFGASGLLAVVGMGQEQLVPFYAVVTGATVLGLIASMIFLNPMDLLRPVAFSCGLIAVAAFLDADSSNLTRPAQLYLTQAMIAFAAIYFMGPTMLSGVLHALAKGPSHIVSFAAIFGISQQLGGIGGASLLGTFQTVRERFHSEMLAQSILPTDPQVALRLQQLGGAYSRTLGDPALRQAEGAVLLSQQVSREAAILAFNDVFLLIGSIATIGLVYLLGRWTYFTIKGINPLANELAAMAAMRERAASA</sequence>
<dbReference type="eggNOG" id="COG0477">
    <property type="taxonomic scope" value="Bacteria"/>
</dbReference>
<keyword evidence="2" id="KW-0813">Transport</keyword>
<dbReference type="Proteomes" id="UP000015524">
    <property type="component" value="Unassembled WGS sequence"/>
</dbReference>
<feature type="transmembrane region" description="Helical" evidence="6">
    <location>
        <begin position="485"/>
        <end position="509"/>
    </location>
</feature>
<evidence type="ECO:0000313" key="8">
    <source>
        <dbReference type="Proteomes" id="UP000015524"/>
    </source>
</evidence>